<dbReference type="Proteomes" id="UP000587760">
    <property type="component" value="Unassembled WGS sequence"/>
</dbReference>
<keyword evidence="1" id="KW-0812">Transmembrane</keyword>
<feature type="domain" description="DUF1468" evidence="2">
    <location>
        <begin position="15"/>
        <end position="141"/>
    </location>
</feature>
<sequence>MKTIKINTRAAIPVFTFAVGIIWVLYGLKNYGWWGNNGPASGFFPAIVGVILAGISIIAFIDGAKLEAPEYFKASYHPFLAAVVTIIAAMVIGFFPALLLYILGWLKLYEKYNWKLSLSVSVITTAACYGIFVMWLQVPFPAGFVFDLILG</sequence>
<keyword evidence="4" id="KW-1185">Reference proteome</keyword>
<keyword evidence="1" id="KW-0472">Membrane</keyword>
<reference evidence="3 4" key="1">
    <citation type="submission" date="2020-08" db="EMBL/GenBank/DDBJ databases">
        <title>Genomic Encyclopedia of Type Strains, Phase IV (KMG-IV): sequencing the most valuable type-strain genomes for metagenomic binning, comparative biology and taxonomic classification.</title>
        <authorList>
            <person name="Goeker M."/>
        </authorList>
    </citation>
    <scope>NUCLEOTIDE SEQUENCE [LARGE SCALE GENOMIC DNA]</scope>
    <source>
        <strain evidence="3 4">DSM 2461</strain>
    </source>
</reference>
<evidence type="ECO:0000256" key="1">
    <source>
        <dbReference type="SAM" id="Phobius"/>
    </source>
</evidence>
<dbReference type="Pfam" id="PF07331">
    <property type="entry name" value="TctB"/>
    <property type="match status" value="1"/>
</dbReference>
<evidence type="ECO:0000259" key="2">
    <source>
        <dbReference type="Pfam" id="PF07331"/>
    </source>
</evidence>
<feature type="transmembrane region" description="Helical" evidence="1">
    <location>
        <begin position="81"/>
        <end position="104"/>
    </location>
</feature>
<feature type="transmembrane region" description="Helical" evidence="1">
    <location>
        <begin position="40"/>
        <end position="61"/>
    </location>
</feature>
<protein>
    <recommendedName>
        <fullName evidence="2">DUF1468 domain-containing protein</fullName>
    </recommendedName>
</protein>
<proteinExistence type="predicted"/>
<dbReference type="EMBL" id="JACHGJ010000002">
    <property type="protein sequence ID" value="MBB6480078.1"/>
    <property type="molecule type" value="Genomic_DNA"/>
</dbReference>
<gene>
    <name evidence="3" type="ORF">HNR50_001736</name>
</gene>
<keyword evidence="1" id="KW-1133">Transmembrane helix</keyword>
<evidence type="ECO:0000313" key="4">
    <source>
        <dbReference type="Proteomes" id="UP000587760"/>
    </source>
</evidence>
<accession>A0A841RBM4</accession>
<dbReference type="AlphaFoldDB" id="A0A841RBM4"/>
<comment type="caution">
    <text evidence="3">The sequence shown here is derived from an EMBL/GenBank/DDBJ whole genome shotgun (WGS) entry which is preliminary data.</text>
</comment>
<feature type="transmembrane region" description="Helical" evidence="1">
    <location>
        <begin position="116"/>
        <end position="138"/>
    </location>
</feature>
<evidence type="ECO:0000313" key="3">
    <source>
        <dbReference type="EMBL" id="MBB6480078.1"/>
    </source>
</evidence>
<name>A0A841RBM4_9SPIO</name>
<dbReference type="RefSeq" id="WP_184745890.1">
    <property type="nucleotide sequence ID" value="NZ_JACHGJ010000002.1"/>
</dbReference>
<organism evidence="3 4">
    <name type="scientific">Spirochaeta isovalerica</name>
    <dbReference type="NCBI Taxonomy" id="150"/>
    <lineage>
        <taxon>Bacteria</taxon>
        <taxon>Pseudomonadati</taxon>
        <taxon>Spirochaetota</taxon>
        <taxon>Spirochaetia</taxon>
        <taxon>Spirochaetales</taxon>
        <taxon>Spirochaetaceae</taxon>
        <taxon>Spirochaeta</taxon>
    </lineage>
</organism>
<dbReference type="InterPro" id="IPR009936">
    <property type="entry name" value="DUF1468"/>
</dbReference>
<feature type="transmembrane region" description="Helical" evidence="1">
    <location>
        <begin position="6"/>
        <end position="28"/>
    </location>
</feature>